<dbReference type="Pfam" id="PF22938">
    <property type="entry name" value="Integrase_p58_C"/>
    <property type="match status" value="1"/>
</dbReference>
<keyword evidence="6" id="KW-0255">Endonuclease</keyword>
<keyword evidence="12" id="KW-1185">Reference proteome</keyword>
<organism evidence="11 12">
    <name type="scientific">Denticeps clupeoides</name>
    <name type="common">denticle herring</name>
    <dbReference type="NCBI Taxonomy" id="299321"/>
    <lineage>
        <taxon>Eukaryota</taxon>
        <taxon>Metazoa</taxon>
        <taxon>Chordata</taxon>
        <taxon>Craniata</taxon>
        <taxon>Vertebrata</taxon>
        <taxon>Euteleostomi</taxon>
        <taxon>Actinopterygii</taxon>
        <taxon>Neopterygii</taxon>
        <taxon>Teleostei</taxon>
        <taxon>Clupei</taxon>
        <taxon>Clupeiformes</taxon>
        <taxon>Denticipitoidei</taxon>
        <taxon>Denticipitidae</taxon>
        <taxon>Denticeps</taxon>
    </lineage>
</organism>
<dbReference type="GO" id="GO:0003964">
    <property type="term" value="F:RNA-directed DNA polymerase activity"/>
    <property type="evidence" value="ECO:0007669"/>
    <property type="project" value="UniProtKB-KW"/>
</dbReference>
<dbReference type="InterPro" id="IPR012337">
    <property type="entry name" value="RNaseH-like_sf"/>
</dbReference>
<comment type="similarity">
    <text evidence="1">Belongs to the beta type-B retroviral polymerase family. HERV class-II K(HML-2) pol subfamily.</text>
</comment>
<protein>
    <recommendedName>
        <fullName evidence="2">ribonuclease H</fullName>
        <ecNumber evidence="2">3.1.26.4</ecNumber>
    </recommendedName>
</protein>
<dbReference type="PANTHER" id="PTHR37984">
    <property type="entry name" value="PROTEIN CBG26694"/>
    <property type="match status" value="1"/>
</dbReference>
<dbReference type="FunFam" id="3.10.20.370:FF:000001">
    <property type="entry name" value="Retrovirus-related Pol polyprotein from transposon 17.6-like protein"/>
    <property type="match status" value="1"/>
</dbReference>
<accession>A0AAY4E6M7</accession>
<evidence type="ECO:0000259" key="10">
    <source>
        <dbReference type="PROSITE" id="PS50994"/>
    </source>
</evidence>
<name>A0AAY4E6M7_9TELE</name>
<evidence type="ECO:0000256" key="8">
    <source>
        <dbReference type="ARBA" id="ARBA00022918"/>
    </source>
</evidence>
<keyword evidence="5" id="KW-0540">Nuclease</keyword>
<keyword evidence="7" id="KW-0378">Hydrolase</keyword>
<dbReference type="GeneTree" id="ENSGT01050000244855"/>
<dbReference type="Pfam" id="PF00078">
    <property type="entry name" value="RVT_1"/>
    <property type="match status" value="1"/>
</dbReference>
<evidence type="ECO:0000313" key="11">
    <source>
        <dbReference type="Ensembl" id="ENSDCDP00010053367.1"/>
    </source>
</evidence>
<dbReference type="GO" id="GO:0004523">
    <property type="term" value="F:RNA-DNA hybrid ribonuclease activity"/>
    <property type="evidence" value="ECO:0007669"/>
    <property type="project" value="UniProtKB-EC"/>
</dbReference>
<reference evidence="11" key="1">
    <citation type="submission" date="2025-08" db="UniProtKB">
        <authorList>
            <consortium name="Ensembl"/>
        </authorList>
    </citation>
    <scope>IDENTIFICATION</scope>
</reference>
<dbReference type="Pfam" id="PF00665">
    <property type="entry name" value="rve"/>
    <property type="match status" value="1"/>
</dbReference>
<dbReference type="Proteomes" id="UP000694580">
    <property type="component" value="Unplaced"/>
</dbReference>
<dbReference type="InterPro" id="IPR041373">
    <property type="entry name" value="RT_RNaseH"/>
</dbReference>
<reference evidence="11" key="2">
    <citation type="submission" date="2025-09" db="UniProtKB">
        <authorList>
            <consortium name="Ensembl"/>
        </authorList>
    </citation>
    <scope>IDENTIFICATION</scope>
</reference>
<dbReference type="GO" id="GO:0015074">
    <property type="term" value="P:DNA integration"/>
    <property type="evidence" value="ECO:0007669"/>
    <property type="project" value="InterPro"/>
</dbReference>
<dbReference type="EC" id="3.1.26.4" evidence="2"/>
<dbReference type="CDD" id="cd01647">
    <property type="entry name" value="RT_LTR"/>
    <property type="match status" value="1"/>
</dbReference>
<dbReference type="InterPro" id="IPR000477">
    <property type="entry name" value="RT_dom"/>
</dbReference>
<evidence type="ECO:0000259" key="9">
    <source>
        <dbReference type="PROSITE" id="PS50878"/>
    </source>
</evidence>
<dbReference type="InterPro" id="IPR043502">
    <property type="entry name" value="DNA/RNA_pol_sf"/>
</dbReference>
<dbReference type="Gene3D" id="3.10.20.370">
    <property type="match status" value="1"/>
</dbReference>
<dbReference type="PANTHER" id="PTHR37984:SF5">
    <property type="entry name" value="PROTEIN NYNRIN-LIKE"/>
    <property type="match status" value="1"/>
</dbReference>
<evidence type="ECO:0000256" key="2">
    <source>
        <dbReference type="ARBA" id="ARBA00012180"/>
    </source>
</evidence>
<dbReference type="InterPro" id="IPR043128">
    <property type="entry name" value="Rev_trsase/Diguanyl_cyclase"/>
</dbReference>
<dbReference type="InterPro" id="IPR050951">
    <property type="entry name" value="Retrovirus_Pol_polyprotein"/>
</dbReference>
<feature type="domain" description="Integrase catalytic" evidence="10">
    <location>
        <begin position="1"/>
        <end position="149"/>
    </location>
</feature>
<dbReference type="InterPro" id="IPR036397">
    <property type="entry name" value="RNaseH_sf"/>
</dbReference>
<evidence type="ECO:0000256" key="7">
    <source>
        <dbReference type="ARBA" id="ARBA00022801"/>
    </source>
</evidence>
<evidence type="ECO:0000313" key="12">
    <source>
        <dbReference type="Proteomes" id="UP000694580"/>
    </source>
</evidence>
<evidence type="ECO:0000256" key="4">
    <source>
        <dbReference type="ARBA" id="ARBA00022695"/>
    </source>
</evidence>
<evidence type="ECO:0000256" key="3">
    <source>
        <dbReference type="ARBA" id="ARBA00022679"/>
    </source>
</evidence>
<keyword evidence="4" id="KW-0548">Nucleotidyltransferase</keyword>
<dbReference type="InterPro" id="IPR001584">
    <property type="entry name" value="Integrase_cat-core"/>
</dbReference>
<sequence length="766" mass="86221">MCAATRYPEAVPLRTLKAQVVLKEIVKFCTTFGLPRVIQTDQGTNFTSKVFEQLLKELGVSHKLSSAYHPESQGVLECFHQTLKTLLRTFCTETGKDWVDGLPLFMFAVRGSVQESLGFAHTVRGPLNLLKEQFTGKESAPMSVLDYVSSFHERLHKACSLAKSHLAVTQCDMKERYDRKAIQRSFQAGESVLVFLPVPGSPLQAKFSGPYTVEQKLSETDYVIATPERRRKTRVCHINMLKPYVMRDVTASMKSVDKCKPCVTVNNVPVVAEEMFFEEPQSPGVRLNNSIILGNIESHLSYLPKDQLNEVVNLLRKYPSLFSDLPGRTTVLSHDIDVGNSTPIKQHPYRVNPVKRDIMRSEVDYLLQNNLAVHSQSPWSSPCLLVPKPDSTFRFCTDYRKVNSITKPDSFPLPRMEDCVDKVGAAKYVTKLDLLKGYWQVPLTTRACEISAFVTPDNFLQYNCMAFGMRNAPATFQRLMQKVLSGLCNCEAYLDDIVVYSCNWEDHLTNLERVFERLCSANLTLNLAKCEFAKAVVTYLGKKVGQGCVRPVTAKVIAVTEFPSPLTKRQLHRFLGMAGYYRGFCKNFATVVSPLTDLLSTERKFVWNSQCENAFIAVKDLLCNAPILSAPNFSLPFKLQIDASAVGAGAVLVQEDDTGVEHPVCYFSKKFSKCQRNYSTIEKEALALVLSLKHFEVYVGGSCVPLVVFTDHNPLVFLSRMCNLNQRLMRWSLFLQEYNLDIHHKKGVENVVADALSRACEFDVGD</sequence>
<evidence type="ECO:0000256" key="6">
    <source>
        <dbReference type="ARBA" id="ARBA00022759"/>
    </source>
</evidence>
<dbReference type="CDD" id="cd09274">
    <property type="entry name" value="RNase_HI_RT_Ty3"/>
    <property type="match status" value="1"/>
</dbReference>
<evidence type="ECO:0000256" key="1">
    <source>
        <dbReference type="ARBA" id="ARBA00010879"/>
    </source>
</evidence>
<dbReference type="Gene3D" id="3.10.10.10">
    <property type="entry name" value="HIV Type 1 Reverse Transcriptase, subunit A, domain 1"/>
    <property type="match status" value="1"/>
</dbReference>
<dbReference type="FunFam" id="3.30.70.270:FF:000026">
    <property type="entry name" value="Transposon Ty3-G Gag-Pol polyprotein"/>
    <property type="match status" value="1"/>
</dbReference>
<dbReference type="PROSITE" id="PS50878">
    <property type="entry name" value="RT_POL"/>
    <property type="match status" value="1"/>
</dbReference>
<dbReference type="Gene3D" id="3.30.420.10">
    <property type="entry name" value="Ribonuclease H-like superfamily/Ribonuclease H"/>
    <property type="match status" value="1"/>
</dbReference>
<dbReference type="InterPro" id="IPR054465">
    <property type="entry name" value="Integrase_p58-like_C"/>
</dbReference>
<dbReference type="Ensembl" id="ENSDCDT00010063869.1">
    <property type="protein sequence ID" value="ENSDCDP00010053367.1"/>
    <property type="gene ID" value="ENSDCDG00010031010.1"/>
</dbReference>
<keyword evidence="8" id="KW-0695">RNA-directed DNA polymerase</keyword>
<keyword evidence="3" id="KW-0808">Transferase</keyword>
<dbReference type="Pfam" id="PF17917">
    <property type="entry name" value="RT_RNaseH"/>
    <property type="match status" value="1"/>
</dbReference>
<dbReference type="SUPFAM" id="SSF56672">
    <property type="entry name" value="DNA/RNA polymerases"/>
    <property type="match status" value="1"/>
</dbReference>
<proteinExistence type="inferred from homology"/>
<dbReference type="AlphaFoldDB" id="A0AAY4E6M7"/>
<dbReference type="Gene3D" id="3.30.70.270">
    <property type="match status" value="2"/>
</dbReference>
<dbReference type="PROSITE" id="PS50994">
    <property type="entry name" value="INTEGRASE"/>
    <property type="match status" value="1"/>
</dbReference>
<dbReference type="SUPFAM" id="SSF53098">
    <property type="entry name" value="Ribonuclease H-like"/>
    <property type="match status" value="1"/>
</dbReference>
<evidence type="ECO:0000256" key="5">
    <source>
        <dbReference type="ARBA" id="ARBA00022722"/>
    </source>
</evidence>
<feature type="domain" description="Reverse transcriptase" evidence="9">
    <location>
        <begin position="367"/>
        <end position="544"/>
    </location>
</feature>
<dbReference type="GO" id="GO:0003676">
    <property type="term" value="F:nucleic acid binding"/>
    <property type="evidence" value="ECO:0007669"/>
    <property type="project" value="InterPro"/>
</dbReference>